<sequence length="512" mass="59271">MCAAAASKHIERTIAAQQSDKKREMRYNIVNIMYALLFLVSLVTSQTYLSSYEAYINDGRGLCLGDCVRSRCVYKYNGALAPCTFTDNKPTYRFRTIDNEMCYSNCGFFNHESYQWCVVIVNNGYSWNYCNRYTALKAVETVRTDNSYMTCGYTTCGKHERFSYNWCGTIGTYWEYCKPDNKALLIEYPTALYTKCASPCEIKSSDNVAYCYDENYTWTKCFLNPNFDYELQNLQVVLASQYKGGGTFTIHGYKTCDTFKLIRIPVHTTKRPRFKFYPYPGAPSGILRTSRHYEFDVQHVANFYSDRNPTVTLQPHINFESYNFTSNITSPIVSYTVLPVPNYMYADQINLPLVVRAIVTRQTLREHTAVPRPFTEPVTRHIQHMHSNHSTDEPGFVVDYSLGGPIAPFNMFPLAWKHRSKRLSLESMISTFLKHDAELHVKLTAVLLYRMGDDNKLVHRPTAIMMRVRLYDQDQLVNVFGDRIRDVDNSMENMYFDNDADKICGYTISRLD</sequence>
<dbReference type="RefSeq" id="YP_009121913.1">
    <property type="nucleotide sequence ID" value="NC_026511.1"/>
</dbReference>
<dbReference type="GeneID" id="23632130"/>
<keyword evidence="1" id="KW-1133">Transmembrane helix</keyword>
<reference evidence="2 3" key="1">
    <citation type="journal article" date="2015" name="Viruses">
        <title>The complete sequence of the first Spodoptera frugiperda Betabaculovirus genome: a natural multiple recombinant virus.</title>
        <authorList>
            <person name="Cuartas P.E."/>
            <person name="Barrera G.P."/>
            <person name="Belaich M.N."/>
            <person name="Barreto E."/>
            <person name="Ghiringhelli P.D."/>
            <person name="Villamizar L.F."/>
        </authorList>
    </citation>
    <scope>NUCLEOTIDE SEQUENCE [LARGE SCALE GENOMIC DNA]</scope>
    <source>
        <strain evidence="2">VG008</strain>
    </source>
</reference>
<organism evidence="2 3">
    <name type="scientific">Spodoptera frugiperda granulovirus</name>
    <dbReference type="NCBI Taxonomy" id="307454"/>
    <lineage>
        <taxon>Viruses</taxon>
        <taxon>Viruses incertae sedis</taxon>
        <taxon>Naldaviricetes</taxon>
        <taxon>Lefavirales</taxon>
        <taxon>Baculoviridae</taxon>
        <taxon>Betabaculovirus</taxon>
        <taxon>Betabaculovirus spofrugiperdae</taxon>
    </lineage>
</organism>
<name>A0A0C5AS83_9BBAC</name>
<dbReference type="Proteomes" id="UP000201335">
    <property type="component" value="Segment"/>
</dbReference>
<dbReference type="EMBL" id="KM371112">
    <property type="protein sequence ID" value="AJK91789.1"/>
    <property type="molecule type" value="Genomic_DNA"/>
</dbReference>
<keyword evidence="3" id="KW-1185">Reference proteome</keyword>
<protein>
    <submittedName>
        <fullName evidence="2">ORF128</fullName>
    </submittedName>
</protein>
<evidence type="ECO:0000313" key="2">
    <source>
        <dbReference type="EMBL" id="AJK91789.1"/>
    </source>
</evidence>
<keyword evidence="1" id="KW-0472">Membrane</keyword>
<dbReference type="OrthoDB" id="7262at10239"/>
<evidence type="ECO:0000256" key="1">
    <source>
        <dbReference type="SAM" id="Phobius"/>
    </source>
</evidence>
<evidence type="ECO:0000313" key="3">
    <source>
        <dbReference type="Proteomes" id="UP000201335"/>
    </source>
</evidence>
<feature type="transmembrane region" description="Helical" evidence="1">
    <location>
        <begin position="29"/>
        <end position="49"/>
    </location>
</feature>
<dbReference type="KEGG" id="vg:23632130"/>
<proteinExistence type="predicted"/>
<keyword evidence="1" id="KW-0812">Transmembrane</keyword>
<accession>A0A0C5AS83</accession>